<dbReference type="Gene3D" id="3.40.50.10140">
    <property type="entry name" value="Toll/interleukin-1 receptor homology (TIR) domain"/>
    <property type="match status" value="1"/>
</dbReference>
<accession>A0A553PZH6</accession>
<dbReference type="STRING" id="623744.A0A553PZH6"/>
<evidence type="ECO:0000313" key="3">
    <source>
        <dbReference type="EMBL" id="TRY83102.1"/>
    </source>
</evidence>
<dbReference type="PANTHER" id="PTHR22662">
    <property type="entry name" value="TIRAP"/>
    <property type="match status" value="1"/>
</dbReference>
<dbReference type="GO" id="GO:0005886">
    <property type="term" value="C:plasma membrane"/>
    <property type="evidence" value="ECO:0007669"/>
    <property type="project" value="TreeGrafter"/>
</dbReference>
<dbReference type="InterPro" id="IPR000157">
    <property type="entry name" value="TIR_dom"/>
</dbReference>
<evidence type="ECO:0000259" key="2">
    <source>
        <dbReference type="PROSITE" id="PS50104"/>
    </source>
</evidence>
<dbReference type="GO" id="GO:0005737">
    <property type="term" value="C:cytoplasm"/>
    <property type="evidence" value="ECO:0007669"/>
    <property type="project" value="TreeGrafter"/>
</dbReference>
<comment type="caution">
    <text evidence="3">The sequence shown here is derived from an EMBL/GenBank/DDBJ whole genome shotgun (WGS) entry which is preliminary data.</text>
</comment>
<dbReference type="GO" id="GO:0032760">
    <property type="term" value="P:positive regulation of tumor necrosis factor production"/>
    <property type="evidence" value="ECO:0007669"/>
    <property type="project" value="TreeGrafter"/>
</dbReference>
<gene>
    <name evidence="3" type="ORF">DNTS_003570</name>
</gene>
<sequence length="235" mass="26518">MEEKRVSSIISWFRQRFGNQRSDPERAESCSSSQCSPDPYNSSKDPSLNKPFPSNHQSIISSSSGHLPSSSSHTLPAALSSPFRWSLSFDLCVCHAESDKALAHSLTCFLESPAYALRCFLRHRDCSPGGAISTELLQALQESHCCLLLLSPGFLRDRWCQYQMQQALCEGPVSERIIPAVLELSYSELPPELRFVSTLNMNENPEHKFAQVYRTVISYLKDMSENGKMYQRDET</sequence>
<evidence type="ECO:0000256" key="1">
    <source>
        <dbReference type="SAM" id="MobiDB-lite"/>
    </source>
</evidence>
<organism evidence="3 4">
    <name type="scientific">Danionella cerebrum</name>
    <dbReference type="NCBI Taxonomy" id="2873325"/>
    <lineage>
        <taxon>Eukaryota</taxon>
        <taxon>Metazoa</taxon>
        <taxon>Chordata</taxon>
        <taxon>Craniata</taxon>
        <taxon>Vertebrata</taxon>
        <taxon>Euteleostomi</taxon>
        <taxon>Actinopterygii</taxon>
        <taxon>Neopterygii</taxon>
        <taxon>Teleostei</taxon>
        <taxon>Ostariophysi</taxon>
        <taxon>Cypriniformes</taxon>
        <taxon>Danionidae</taxon>
        <taxon>Danioninae</taxon>
        <taxon>Danionella</taxon>
    </lineage>
</organism>
<evidence type="ECO:0000313" key="4">
    <source>
        <dbReference type="Proteomes" id="UP000316079"/>
    </source>
</evidence>
<dbReference type="GO" id="GO:0035663">
    <property type="term" value="F:Toll-like receptor 2 binding"/>
    <property type="evidence" value="ECO:0007669"/>
    <property type="project" value="TreeGrafter"/>
</dbReference>
<dbReference type="PANTHER" id="PTHR22662:SF0">
    <property type="entry name" value="TOLL_INTERLEUKIN-1 RECEPTOR DOMAIN-CONTAINING ADAPTER PROTEIN"/>
    <property type="match status" value="1"/>
</dbReference>
<name>A0A553PZH6_9TELE</name>
<dbReference type="GO" id="GO:0043123">
    <property type="term" value="P:positive regulation of canonical NF-kappaB signal transduction"/>
    <property type="evidence" value="ECO:0007669"/>
    <property type="project" value="TreeGrafter"/>
</dbReference>
<dbReference type="InterPro" id="IPR035897">
    <property type="entry name" value="Toll_tir_struct_dom_sf"/>
</dbReference>
<dbReference type="Pfam" id="PF13676">
    <property type="entry name" value="TIR_2"/>
    <property type="match status" value="1"/>
</dbReference>
<dbReference type="EMBL" id="SRMA01026500">
    <property type="protein sequence ID" value="TRY83102.1"/>
    <property type="molecule type" value="Genomic_DNA"/>
</dbReference>
<reference evidence="3 4" key="1">
    <citation type="journal article" date="2019" name="Sci. Data">
        <title>Hybrid genome assembly and annotation of Danionella translucida.</title>
        <authorList>
            <person name="Kadobianskyi M."/>
            <person name="Schulze L."/>
            <person name="Schuelke M."/>
            <person name="Judkewitz B."/>
        </authorList>
    </citation>
    <scope>NUCLEOTIDE SEQUENCE [LARGE SCALE GENOMIC DNA]</scope>
    <source>
        <strain evidence="3 4">Bolton</strain>
    </source>
</reference>
<dbReference type="GO" id="GO:0034142">
    <property type="term" value="P:toll-like receptor 4 signaling pathway"/>
    <property type="evidence" value="ECO:0007669"/>
    <property type="project" value="TreeGrafter"/>
</dbReference>
<dbReference type="PROSITE" id="PS50104">
    <property type="entry name" value="TIR"/>
    <property type="match status" value="1"/>
</dbReference>
<dbReference type="Proteomes" id="UP000316079">
    <property type="component" value="Unassembled WGS sequence"/>
</dbReference>
<feature type="compositionally biased region" description="Polar residues" evidence="1">
    <location>
        <begin position="29"/>
        <end position="48"/>
    </location>
</feature>
<dbReference type="InterPro" id="IPR017279">
    <property type="entry name" value="Tol-interleuk_rcpt_adapt_Tirap"/>
</dbReference>
<dbReference type="GO" id="GO:2000343">
    <property type="term" value="P:positive regulation of chemokine (C-X-C motif) ligand 2 production"/>
    <property type="evidence" value="ECO:0007669"/>
    <property type="project" value="TreeGrafter"/>
</dbReference>
<dbReference type="SUPFAM" id="SSF52200">
    <property type="entry name" value="Toll/Interleukin receptor TIR domain"/>
    <property type="match status" value="1"/>
</dbReference>
<feature type="region of interest" description="Disordered" evidence="1">
    <location>
        <begin position="17"/>
        <end position="48"/>
    </location>
</feature>
<feature type="domain" description="TIR" evidence="2">
    <location>
        <begin position="87"/>
        <end position="220"/>
    </location>
</feature>
<dbReference type="AlphaFoldDB" id="A0A553PZH6"/>
<dbReference type="GO" id="GO:0035662">
    <property type="term" value="F:Toll-like receptor 4 binding"/>
    <property type="evidence" value="ECO:0007669"/>
    <property type="project" value="TreeGrafter"/>
</dbReference>
<keyword evidence="4" id="KW-1185">Reference proteome</keyword>
<protein>
    <recommendedName>
        <fullName evidence="2">TIR domain-containing protein</fullName>
    </recommendedName>
</protein>
<dbReference type="OrthoDB" id="9424455at2759"/>
<proteinExistence type="predicted"/>